<dbReference type="RefSeq" id="WP_172275249.1">
    <property type="nucleotide sequence ID" value="NZ_CASGMU010000003.1"/>
</dbReference>
<reference evidence="3 4" key="1">
    <citation type="submission" date="2020-05" db="EMBL/GenBank/DDBJ databases">
        <title>Distinct polysaccharide utilization as determinants for interspecies competition between intestinal Prevotella spp.</title>
        <authorList>
            <person name="Galvez E.J.C."/>
            <person name="Iljazovic A."/>
            <person name="Strowig T."/>
        </authorList>
    </citation>
    <scope>NUCLEOTIDE SEQUENCE [LARGE SCALE GENOMIC DNA]</scope>
    <source>
        <strain evidence="3 4">PMUR</strain>
    </source>
</reference>
<dbReference type="InterPro" id="IPR036249">
    <property type="entry name" value="Thioredoxin-like_sf"/>
</dbReference>
<comment type="caution">
    <text evidence="3">The sequence shown here is derived from an EMBL/GenBank/DDBJ whole genome shotgun (WGS) entry which is preliminary data.</text>
</comment>
<dbReference type="EMBL" id="JABKKF010000004">
    <property type="protein sequence ID" value="NPD91904.1"/>
    <property type="molecule type" value="Genomic_DNA"/>
</dbReference>
<dbReference type="SUPFAM" id="SSF52833">
    <property type="entry name" value="Thioredoxin-like"/>
    <property type="match status" value="1"/>
</dbReference>
<name>A0ABX2ANY1_9BACT</name>
<evidence type="ECO:0000313" key="3">
    <source>
        <dbReference type="EMBL" id="NPD91904.1"/>
    </source>
</evidence>
<feature type="chain" id="PRO_5046836380" evidence="1">
    <location>
        <begin position="22"/>
        <end position="163"/>
    </location>
</feature>
<keyword evidence="1" id="KW-0732">Signal</keyword>
<protein>
    <submittedName>
        <fullName evidence="3">TlpA family protein disulfide reductase</fullName>
    </submittedName>
</protein>
<evidence type="ECO:0000313" key="4">
    <source>
        <dbReference type="Proteomes" id="UP000714420"/>
    </source>
</evidence>
<organism evidence="3 4">
    <name type="scientific">Xylanibacter muris</name>
    <dbReference type="NCBI Taxonomy" id="2736290"/>
    <lineage>
        <taxon>Bacteria</taxon>
        <taxon>Pseudomonadati</taxon>
        <taxon>Bacteroidota</taxon>
        <taxon>Bacteroidia</taxon>
        <taxon>Bacteroidales</taxon>
        <taxon>Prevotellaceae</taxon>
        <taxon>Xylanibacter</taxon>
    </lineage>
</organism>
<accession>A0ABX2ANY1</accession>
<proteinExistence type="predicted"/>
<dbReference type="PANTHER" id="PTHR42852:SF17">
    <property type="entry name" value="THIOREDOXIN-LIKE PROTEIN HI_1115"/>
    <property type="match status" value="1"/>
</dbReference>
<dbReference type="PROSITE" id="PS51352">
    <property type="entry name" value="THIOREDOXIN_2"/>
    <property type="match status" value="1"/>
</dbReference>
<dbReference type="InterPro" id="IPR050553">
    <property type="entry name" value="Thioredoxin_ResA/DsbE_sf"/>
</dbReference>
<dbReference type="InterPro" id="IPR013766">
    <property type="entry name" value="Thioredoxin_domain"/>
</dbReference>
<dbReference type="Pfam" id="PF00578">
    <property type="entry name" value="AhpC-TSA"/>
    <property type="match status" value="1"/>
</dbReference>
<evidence type="ECO:0000259" key="2">
    <source>
        <dbReference type="PROSITE" id="PS51352"/>
    </source>
</evidence>
<dbReference type="CDD" id="cd02966">
    <property type="entry name" value="TlpA_like_family"/>
    <property type="match status" value="1"/>
</dbReference>
<dbReference type="Proteomes" id="UP000714420">
    <property type="component" value="Unassembled WGS sequence"/>
</dbReference>
<dbReference type="Gene3D" id="3.40.30.10">
    <property type="entry name" value="Glutaredoxin"/>
    <property type="match status" value="1"/>
</dbReference>
<sequence>MKVFKFLFVSVLLLMTGMANAQKLPKAVLKDINGKTVSTDTLNNGGKPFIIDFFATWCKPCNRELTAISEVYDEWQEETGVKLFAVSIDQAQNINKVKPLVDGNGWEYDVLLDPNSDFKRALGIQMIPYVIICDGKGNIVYKHNGYTEGAERELIEKVRELVK</sequence>
<keyword evidence="4" id="KW-1185">Reference proteome</keyword>
<feature type="signal peptide" evidence="1">
    <location>
        <begin position="1"/>
        <end position="21"/>
    </location>
</feature>
<evidence type="ECO:0000256" key="1">
    <source>
        <dbReference type="SAM" id="SignalP"/>
    </source>
</evidence>
<feature type="domain" description="Thioredoxin" evidence="2">
    <location>
        <begin position="18"/>
        <end position="163"/>
    </location>
</feature>
<dbReference type="InterPro" id="IPR000866">
    <property type="entry name" value="AhpC/TSA"/>
</dbReference>
<dbReference type="PANTHER" id="PTHR42852">
    <property type="entry name" value="THIOL:DISULFIDE INTERCHANGE PROTEIN DSBE"/>
    <property type="match status" value="1"/>
</dbReference>
<gene>
    <name evidence="3" type="ORF">HPS56_05980</name>
</gene>